<organism evidence="1 2">
    <name type="scientific">Amanita muscaria (strain Koide BX008)</name>
    <dbReference type="NCBI Taxonomy" id="946122"/>
    <lineage>
        <taxon>Eukaryota</taxon>
        <taxon>Fungi</taxon>
        <taxon>Dikarya</taxon>
        <taxon>Basidiomycota</taxon>
        <taxon>Agaricomycotina</taxon>
        <taxon>Agaricomycetes</taxon>
        <taxon>Agaricomycetidae</taxon>
        <taxon>Agaricales</taxon>
        <taxon>Pluteineae</taxon>
        <taxon>Amanitaceae</taxon>
        <taxon>Amanita</taxon>
    </lineage>
</organism>
<accession>A0A0C2WAM7</accession>
<reference evidence="1 2" key="1">
    <citation type="submission" date="2014-04" db="EMBL/GenBank/DDBJ databases">
        <title>Evolutionary Origins and Diversification of the Mycorrhizal Mutualists.</title>
        <authorList>
            <consortium name="DOE Joint Genome Institute"/>
            <consortium name="Mycorrhizal Genomics Consortium"/>
            <person name="Kohler A."/>
            <person name="Kuo A."/>
            <person name="Nagy L.G."/>
            <person name="Floudas D."/>
            <person name="Copeland A."/>
            <person name="Barry K.W."/>
            <person name="Cichocki N."/>
            <person name="Veneault-Fourrey C."/>
            <person name="LaButti K."/>
            <person name="Lindquist E.A."/>
            <person name="Lipzen A."/>
            <person name="Lundell T."/>
            <person name="Morin E."/>
            <person name="Murat C."/>
            <person name="Riley R."/>
            <person name="Ohm R."/>
            <person name="Sun H."/>
            <person name="Tunlid A."/>
            <person name="Henrissat B."/>
            <person name="Grigoriev I.V."/>
            <person name="Hibbett D.S."/>
            <person name="Martin F."/>
        </authorList>
    </citation>
    <scope>NUCLEOTIDE SEQUENCE [LARGE SCALE GENOMIC DNA]</scope>
    <source>
        <strain evidence="1 2">Koide BX008</strain>
    </source>
</reference>
<dbReference type="EMBL" id="KN818341">
    <property type="protein sequence ID" value="KIL58312.1"/>
    <property type="molecule type" value="Genomic_DNA"/>
</dbReference>
<dbReference type="InParanoid" id="A0A0C2WAM7"/>
<gene>
    <name evidence="1" type="ORF">M378DRAFT_170741</name>
</gene>
<name>A0A0C2WAM7_AMAMK</name>
<dbReference type="OrthoDB" id="2303397at2759"/>
<keyword evidence="2" id="KW-1185">Reference proteome</keyword>
<dbReference type="Proteomes" id="UP000054549">
    <property type="component" value="Unassembled WGS sequence"/>
</dbReference>
<evidence type="ECO:0000313" key="1">
    <source>
        <dbReference type="EMBL" id="KIL58312.1"/>
    </source>
</evidence>
<sequence length="160" mass="18336">MTVSIVQVMNNTSRTLHYRNLKTGHQIDIKPKTQQFENDGWIPSSNFYDDEVPSRSSIWHINVWLDNGPTVEITDENWKFRIVGPVAYTNERAEDWYGTLTSGGQYILRVDEIDDGRSKNCGLSFLKYEDKYRVTAGYIASQLVQHAAPITAMVLMAIFL</sequence>
<dbReference type="AlphaFoldDB" id="A0A0C2WAM7"/>
<proteinExistence type="predicted"/>
<dbReference type="HOGENOM" id="CLU_105124_0_0_1"/>
<protein>
    <submittedName>
        <fullName evidence="1">Uncharacterized protein</fullName>
    </submittedName>
</protein>
<evidence type="ECO:0000313" key="2">
    <source>
        <dbReference type="Proteomes" id="UP000054549"/>
    </source>
</evidence>